<comment type="caution">
    <text evidence="5">The sequence shown here is derived from an EMBL/GenBank/DDBJ whole genome shotgun (WGS) entry which is preliminary data.</text>
</comment>
<evidence type="ECO:0000256" key="2">
    <source>
        <dbReference type="ARBA" id="ARBA00011738"/>
    </source>
</evidence>
<evidence type="ECO:0000313" key="6">
    <source>
        <dbReference type="Proteomes" id="UP001085076"/>
    </source>
</evidence>
<keyword evidence="6" id="KW-1185">Reference proteome</keyword>
<name>A0A9D5HAI2_9LILI</name>
<dbReference type="InterPro" id="IPR004265">
    <property type="entry name" value="Dirigent"/>
</dbReference>
<dbReference type="EMBL" id="JAGGNH010000006">
    <property type="protein sequence ID" value="KAJ0969048.1"/>
    <property type="molecule type" value="Genomic_DNA"/>
</dbReference>
<evidence type="ECO:0000256" key="1">
    <source>
        <dbReference type="ARBA" id="ARBA00010746"/>
    </source>
</evidence>
<keyword evidence="4" id="KW-0052">Apoplast</keyword>
<reference evidence="5" key="1">
    <citation type="submission" date="2021-03" db="EMBL/GenBank/DDBJ databases">
        <authorList>
            <person name="Li Z."/>
            <person name="Yang C."/>
        </authorList>
    </citation>
    <scope>NUCLEOTIDE SEQUENCE</scope>
    <source>
        <strain evidence="5">Dzin_1.0</strain>
        <tissue evidence="5">Leaf</tissue>
    </source>
</reference>
<dbReference type="Pfam" id="PF03018">
    <property type="entry name" value="Dirigent"/>
    <property type="match status" value="1"/>
</dbReference>
<dbReference type="PANTHER" id="PTHR21495">
    <property type="entry name" value="NUCLEOPORIN-RELATED"/>
    <property type="match status" value="1"/>
</dbReference>
<evidence type="ECO:0000313" key="5">
    <source>
        <dbReference type="EMBL" id="KAJ0969048.1"/>
    </source>
</evidence>
<dbReference type="AlphaFoldDB" id="A0A9D5HAI2"/>
<dbReference type="OrthoDB" id="644695at2759"/>
<dbReference type="GO" id="GO:0048046">
    <property type="term" value="C:apoplast"/>
    <property type="evidence" value="ECO:0007669"/>
    <property type="project" value="UniProtKB-SubCell"/>
</dbReference>
<organism evidence="5 6">
    <name type="scientific">Dioscorea zingiberensis</name>
    <dbReference type="NCBI Taxonomy" id="325984"/>
    <lineage>
        <taxon>Eukaryota</taxon>
        <taxon>Viridiplantae</taxon>
        <taxon>Streptophyta</taxon>
        <taxon>Embryophyta</taxon>
        <taxon>Tracheophyta</taxon>
        <taxon>Spermatophyta</taxon>
        <taxon>Magnoliopsida</taxon>
        <taxon>Liliopsida</taxon>
        <taxon>Dioscoreales</taxon>
        <taxon>Dioscoreaceae</taxon>
        <taxon>Dioscorea</taxon>
    </lineage>
</organism>
<keyword evidence="3 4" id="KW-0964">Secreted</keyword>
<dbReference type="InterPro" id="IPR044859">
    <property type="entry name" value="Allene_oxi_cyc_Dirigent"/>
</dbReference>
<comment type="subunit">
    <text evidence="2 4">Homodimer.</text>
</comment>
<dbReference type="GO" id="GO:0009699">
    <property type="term" value="P:phenylpropanoid biosynthetic process"/>
    <property type="evidence" value="ECO:0007669"/>
    <property type="project" value="UniProtKB-ARBA"/>
</dbReference>
<reference evidence="5" key="2">
    <citation type="journal article" date="2022" name="Hortic Res">
        <title>The genome of Dioscorea zingiberensis sheds light on the biosynthesis, origin and evolution of the medicinally important diosgenin saponins.</title>
        <authorList>
            <person name="Li Y."/>
            <person name="Tan C."/>
            <person name="Li Z."/>
            <person name="Guo J."/>
            <person name="Li S."/>
            <person name="Chen X."/>
            <person name="Wang C."/>
            <person name="Dai X."/>
            <person name="Yang H."/>
            <person name="Song W."/>
            <person name="Hou L."/>
            <person name="Xu J."/>
            <person name="Tong Z."/>
            <person name="Xu A."/>
            <person name="Yuan X."/>
            <person name="Wang W."/>
            <person name="Yang Q."/>
            <person name="Chen L."/>
            <person name="Sun Z."/>
            <person name="Wang K."/>
            <person name="Pan B."/>
            <person name="Chen J."/>
            <person name="Bao Y."/>
            <person name="Liu F."/>
            <person name="Qi X."/>
            <person name="Gang D.R."/>
            <person name="Wen J."/>
            <person name="Li J."/>
        </authorList>
    </citation>
    <scope>NUCLEOTIDE SEQUENCE</scope>
    <source>
        <strain evidence="5">Dzin_1.0</strain>
    </source>
</reference>
<gene>
    <name evidence="5" type="ORF">J5N97_021925</name>
</gene>
<comment type="function">
    <text evidence="4">Dirigent proteins impart stereoselectivity on the phenoxy radical-coupling reaction, yielding optically active lignans from two molecules of coniferyl alcohol in the biosynthesis of lignans, flavonolignans, and alkaloids and thus plays a central role in plant secondary metabolism.</text>
</comment>
<comment type="similarity">
    <text evidence="1 4">Belongs to the plant dirigent protein family.</text>
</comment>
<accession>A0A9D5HAI2</accession>
<comment type="subcellular location">
    <subcellularLocation>
        <location evidence="4">Secreted</location>
        <location evidence="4">Extracellular space</location>
        <location evidence="4">Apoplast</location>
    </subcellularLocation>
</comment>
<dbReference type="Proteomes" id="UP001085076">
    <property type="component" value="Miscellaneous, Linkage group lg06"/>
</dbReference>
<dbReference type="Gene3D" id="2.40.480.10">
    <property type="entry name" value="Allene oxide cyclase-like"/>
    <property type="match status" value="1"/>
</dbReference>
<proteinExistence type="inferred from homology"/>
<evidence type="ECO:0000256" key="3">
    <source>
        <dbReference type="ARBA" id="ARBA00022525"/>
    </source>
</evidence>
<evidence type="ECO:0000256" key="4">
    <source>
        <dbReference type="RuleBase" id="RU363099"/>
    </source>
</evidence>
<protein>
    <recommendedName>
        <fullName evidence="4">Dirigent protein</fullName>
    </recommendedName>
</protein>
<sequence length="212" mass="22510">MDHGTGVATKGVARSSMKLVLLSDSGCTRLCSCANRRRGAVGLAANVTPPPSPPLTTGEEKVTNLHFYFHETSKGDHPSILLVAQPKGANANDTNLAPFGSVYVIDDPLTEGLDPNSKVVGHAQGLSVSAGQEKTMIVFVVDLGFTSGEFNGSSLSVLSRNPIFETDRELAVVGGRGKFRMARGFANLHTYTLNATTGVVVVEYNVTVFHYE</sequence>